<reference evidence="9" key="2">
    <citation type="journal article" date="2021" name="PeerJ">
        <title>Extensive microbial diversity within the chicken gut microbiome revealed by metagenomics and culture.</title>
        <authorList>
            <person name="Gilroy R."/>
            <person name="Ravi A."/>
            <person name="Getino M."/>
            <person name="Pursley I."/>
            <person name="Horton D.L."/>
            <person name="Alikhan N.F."/>
            <person name="Baker D."/>
            <person name="Gharbi K."/>
            <person name="Hall N."/>
            <person name="Watson M."/>
            <person name="Adriaenssens E.M."/>
            <person name="Foster-Nyarko E."/>
            <person name="Jarju S."/>
            <person name="Secka A."/>
            <person name="Antonio M."/>
            <person name="Oren A."/>
            <person name="Chaudhuri R.R."/>
            <person name="La Ragione R."/>
            <person name="Hildebrand F."/>
            <person name="Pallen M.J."/>
        </authorList>
    </citation>
    <scope>NUCLEOTIDE SEQUENCE</scope>
    <source>
        <strain evidence="9">CHK181-108</strain>
    </source>
</reference>
<dbReference type="GO" id="GO:0006302">
    <property type="term" value="P:double-strand break repair"/>
    <property type="evidence" value="ECO:0007669"/>
    <property type="project" value="TreeGrafter"/>
</dbReference>
<dbReference type="Pfam" id="PF11967">
    <property type="entry name" value="RecO_N"/>
    <property type="match status" value="1"/>
</dbReference>
<evidence type="ECO:0000313" key="10">
    <source>
        <dbReference type="Proteomes" id="UP000824165"/>
    </source>
</evidence>
<evidence type="ECO:0000256" key="7">
    <source>
        <dbReference type="HAMAP-Rule" id="MF_00201"/>
    </source>
</evidence>
<dbReference type="InterPro" id="IPR022572">
    <property type="entry name" value="DNA_rep/recomb_RecO_N"/>
</dbReference>
<dbReference type="EMBL" id="DVLU01000007">
    <property type="protein sequence ID" value="HIT84489.1"/>
    <property type="molecule type" value="Genomic_DNA"/>
</dbReference>
<dbReference type="InterPro" id="IPR037278">
    <property type="entry name" value="ARFGAP/RecO"/>
</dbReference>
<evidence type="ECO:0000256" key="5">
    <source>
        <dbReference type="ARBA" id="ARBA00023204"/>
    </source>
</evidence>
<evidence type="ECO:0000259" key="8">
    <source>
        <dbReference type="Pfam" id="PF11967"/>
    </source>
</evidence>
<dbReference type="HAMAP" id="MF_00201">
    <property type="entry name" value="RecO"/>
    <property type="match status" value="1"/>
</dbReference>
<keyword evidence="4 7" id="KW-0233">DNA recombination</keyword>
<evidence type="ECO:0000256" key="3">
    <source>
        <dbReference type="ARBA" id="ARBA00022763"/>
    </source>
</evidence>
<comment type="caution">
    <text evidence="9">The sequence shown here is derived from an EMBL/GenBank/DDBJ whole genome shotgun (WGS) entry which is preliminary data.</text>
</comment>
<dbReference type="InterPro" id="IPR042242">
    <property type="entry name" value="RecO_C"/>
</dbReference>
<dbReference type="InterPro" id="IPR012340">
    <property type="entry name" value="NA-bd_OB-fold"/>
</dbReference>
<dbReference type="PANTHER" id="PTHR33991">
    <property type="entry name" value="DNA REPAIR PROTEIN RECO"/>
    <property type="match status" value="1"/>
</dbReference>
<dbReference type="Gene3D" id="2.40.50.140">
    <property type="entry name" value="Nucleic acid-binding proteins"/>
    <property type="match status" value="1"/>
</dbReference>
<evidence type="ECO:0000256" key="4">
    <source>
        <dbReference type="ARBA" id="ARBA00023172"/>
    </source>
</evidence>
<accession>A0A9D1H3E6</accession>
<dbReference type="PANTHER" id="PTHR33991:SF1">
    <property type="entry name" value="DNA REPAIR PROTEIN RECO"/>
    <property type="match status" value="1"/>
</dbReference>
<comment type="function">
    <text evidence="7">Involved in DNA repair and RecF pathway recombination.</text>
</comment>
<protein>
    <recommendedName>
        <fullName evidence="2 7">DNA repair protein RecO</fullName>
    </recommendedName>
    <alternativeName>
        <fullName evidence="6 7">Recombination protein O</fullName>
    </alternativeName>
</protein>
<dbReference type="GO" id="GO:0006310">
    <property type="term" value="P:DNA recombination"/>
    <property type="evidence" value="ECO:0007669"/>
    <property type="project" value="UniProtKB-UniRule"/>
</dbReference>
<dbReference type="GO" id="GO:0043590">
    <property type="term" value="C:bacterial nucleoid"/>
    <property type="evidence" value="ECO:0007669"/>
    <property type="project" value="TreeGrafter"/>
</dbReference>
<keyword evidence="3 7" id="KW-0227">DNA damage</keyword>
<dbReference type="NCBIfam" id="TIGR00613">
    <property type="entry name" value="reco"/>
    <property type="match status" value="1"/>
</dbReference>
<dbReference type="Proteomes" id="UP000824165">
    <property type="component" value="Unassembled WGS sequence"/>
</dbReference>
<dbReference type="Gene3D" id="1.20.1440.120">
    <property type="entry name" value="Recombination protein O, C-terminal domain"/>
    <property type="match status" value="1"/>
</dbReference>
<dbReference type="Gene3D" id="6.20.220.20">
    <property type="entry name" value="Recombination protein O, zinc-binding domain"/>
    <property type="match status" value="1"/>
</dbReference>
<proteinExistence type="inferred from homology"/>
<name>A0A9D1H3E6_9FIRM</name>
<dbReference type="AlphaFoldDB" id="A0A9D1H3E6"/>
<dbReference type="InterPro" id="IPR003717">
    <property type="entry name" value="RecO"/>
</dbReference>
<organism evidence="9 10">
    <name type="scientific">Candidatus Ornithomonoglobus intestinigallinarum</name>
    <dbReference type="NCBI Taxonomy" id="2840894"/>
    <lineage>
        <taxon>Bacteria</taxon>
        <taxon>Bacillati</taxon>
        <taxon>Bacillota</taxon>
        <taxon>Clostridia</taxon>
        <taxon>Candidatus Ornithomonoglobus</taxon>
    </lineage>
</organism>
<evidence type="ECO:0000256" key="2">
    <source>
        <dbReference type="ARBA" id="ARBA00021310"/>
    </source>
</evidence>
<dbReference type="SUPFAM" id="SSF57863">
    <property type="entry name" value="ArfGap/RecO-like zinc finger"/>
    <property type="match status" value="1"/>
</dbReference>
<keyword evidence="5 7" id="KW-0234">DNA repair</keyword>
<sequence>MGVFKERGIIIKQNDYGEGHRMLSIFTASRGIIKAVSYGAKRQKSKSAAASQFLCCGEFELYESNRGTASINSINAAESFSPVSEDIEKLALCTYFADITYAMLGEGNPDERLLKTFLNVVYALAYRDEPLDKVKAVYELRLMTLEGYMPNIGACGCGSRDICAFDFDKGSTVCAKCRGKNSAVLSPGVYRAMAYITRAEDKRILSFTGSAALFKELGAASERYLLTHTERSFKSLDYYKLMRQLQP</sequence>
<dbReference type="Pfam" id="PF02565">
    <property type="entry name" value="RecO_C"/>
    <property type="match status" value="1"/>
</dbReference>
<evidence type="ECO:0000256" key="6">
    <source>
        <dbReference type="ARBA" id="ARBA00033409"/>
    </source>
</evidence>
<dbReference type="SUPFAM" id="SSF50249">
    <property type="entry name" value="Nucleic acid-binding proteins"/>
    <property type="match status" value="1"/>
</dbReference>
<evidence type="ECO:0000313" key="9">
    <source>
        <dbReference type="EMBL" id="HIT84489.1"/>
    </source>
</evidence>
<reference evidence="9" key="1">
    <citation type="submission" date="2020-10" db="EMBL/GenBank/DDBJ databases">
        <authorList>
            <person name="Gilroy R."/>
        </authorList>
    </citation>
    <scope>NUCLEOTIDE SEQUENCE</scope>
    <source>
        <strain evidence="9">CHK181-108</strain>
    </source>
</reference>
<feature type="domain" description="DNA replication/recombination mediator RecO N-terminal" evidence="8">
    <location>
        <begin position="1"/>
        <end position="80"/>
    </location>
</feature>
<gene>
    <name evidence="7 9" type="primary">recO</name>
    <name evidence="9" type="ORF">IAA60_01150</name>
</gene>
<evidence type="ECO:0000256" key="1">
    <source>
        <dbReference type="ARBA" id="ARBA00007452"/>
    </source>
</evidence>
<comment type="similarity">
    <text evidence="1 7">Belongs to the RecO family.</text>
</comment>